<dbReference type="InterPro" id="IPR038996">
    <property type="entry name" value="Gp14"/>
</dbReference>
<reference evidence="1 2" key="1">
    <citation type="submission" date="2020-01" db="EMBL/GenBank/DDBJ databases">
        <title>Patterns of diversity and host range of bacteriophage communities associated with bean-nodulatin bacteria.</title>
        <authorList>
            <person name="Vann Cauwenberghe J."/>
            <person name="Santamaria R.I."/>
            <person name="Bustos P."/>
            <person name="Juarez S."/>
            <person name="Gonzalez V."/>
        </authorList>
    </citation>
    <scope>NUCLEOTIDE SEQUENCE [LARGE SCALE GENOMIC DNA]</scope>
    <source>
        <strain evidence="2">RHph</strain>
    </source>
</reference>
<name>A0A7S5QYP7_9CAUD</name>
<proteinExistence type="predicted"/>
<accession>A0A7S5QYP7</accession>
<evidence type="ECO:0000313" key="1">
    <source>
        <dbReference type="EMBL" id="QIG68443.1"/>
    </source>
</evidence>
<dbReference type="Proteomes" id="UP000612664">
    <property type="component" value="Segment"/>
</dbReference>
<gene>
    <name evidence="1" type="ORF">EVB62_041</name>
</gene>
<organism evidence="1 2">
    <name type="scientific">Rhizobium phage RHph_TM33</name>
    <dbReference type="NCBI Taxonomy" id="2509765"/>
    <lineage>
        <taxon>Viruses</taxon>
        <taxon>Duplodnaviria</taxon>
        <taxon>Heunggongvirae</taxon>
        <taxon>Uroviricota</taxon>
        <taxon>Caudoviricetes</taxon>
        <taxon>Autographivirales</taxon>
        <taxon>Dunnvirinae</taxon>
        <taxon>Cuernavacavirus</taxon>
        <taxon>Cuernavacavirus RHphTM33</taxon>
    </lineage>
</organism>
<keyword evidence="2" id="KW-1185">Reference proteome</keyword>
<dbReference type="Pfam" id="PF24072">
    <property type="entry name" value="T7_gp14"/>
    <property type="match status" value="1"/>
</dbReference>
<dbReference type="EMBL" id="MN988492">
    <property type="protein sequence ID" value="QIG68443.1"/>
    <property type="molecule type" value="Genomic_DNA"/>
</dbReference>
<sequence>MSWSDFAVSAGLSGMKAIGSYIQQKRQYEADKSWQKYNDKLTRIQDSRNQNNITINQNMAFERQVREKYQIDQAEYKTKASAEVAAAAVGAEGNSVDKVLLEVSQNASRARSQSDIDMNYQLVGYRNQREASSLQMFMQLDRTQIPKPNLAANLLSWGADAAGKYWDSKNRV</sequence>
<protein>
    <submittedName>
        <fullName evidence="1">Putative internal virion protein</fullName>
    </submittedName>
</protein>
<evidence type="ECO:0000313" key="2">
    <source>
        <dbReference type="Proteomes" id="UP000612664"/>
    </source>
</evidence>